<evidence type="ECO:0000313" key="9">
    <source>
        <dbReference type="Proteomes" id="UP000050761"/>
    </source>
</evidence>
<feature type="transmembrane region" description="Helical" evidence="5">
    <location>
        <begin position="82"/>
        <end position="104"/>
    </location>
</feature>
<evidence type="ECO:0000256" key="3">
    <source>
        <dbReference type="ARBA" id="ARBA00022989"/>
    </source>
</evidence>
<organism evidence="9 10">
    <name type="scientific">Heligmosomoides polygyrus</name>
    <name type="common">Parasitic roundworm</name>
    <dbReference type="NCBI Taxonomy" id="6339"/>
    <lineage>
        <taxon>Eukaryota</taxon>
        <taxon>Metazoa</taxon>
        <taxon>Ecdysozoa</taxon>
        <taxon>Nematoda</taxon>
        <taxon>Chromadorea</taxon>
        <taxon>Rhabditida</taxon>
        <taxon>Rhabditina</taxon>
        <taxon>Rhabditomorpha</taxon>
        <taxon>Strongyloidea</taxon>
        <taxon>Heligmosomidae</taxon>
        <taxon>Heligmosomoides</taxon>
    </lineage>
</organism>
<dbReference type="WBParaSite" id="HPBE_0002324201-mRNA-1">
    <property type="protein sequence ID" value="HPBE_0002324201-mRNA-1"/>
    <property type="gene ID" value="HPBE_0002324201"/>
</dbReference>
<dbReference type="AlphaFoldDB" id="A0A183GKM2"/>
<dbReference type="Proteomes" id="UP000050761">
    <property type="component" value="Unassembled WGS sequence"/>
</dbReference>
<name>A0A183GKM2_HELPZ</name>
<evidence type="ECO:0000313" key="8">
    <source>
        <dbReference type="EMBL" id="VDP37504.1"/>
    </source>
</evidence>
<gene>
    <name evidence="8" type="ORF">HPBE_LOCUS23241</name>
</gene>
<proteinExistence type="predicted"/>
<dbReference type="EMBL" id="UZAH01034840">
    <property type="protein sequence ID" value="VDP37504.1"/>
    <property type="molecule type" value="Genomic_DNA"/>
</dbReference>
<evidence type="ECO:0000259" key="7">
    <source>
        <dbReference type="PROSITE" id="PS50850"/>
    </source>
</evidence>
<evidence type="ECO:0000256" key="6">
    <source>
        <dbReference type="SAM" id="SignalP"/>
    </source>
</evidence>
<dbReference type="InterPro" id="IPR036259">
    <property type="entry name" value="MFS_trans_sf"/>
</dbReference>
<dbReference type="Pfam" id="PF07690">
    <property type="entry name" value="MFS_1"/>
    <property type="match status" value="1"/>
</dbReference>
<dbReference type="GO" id="GO:0016020">
    <property type="term" value="C:membrane"/>
    <property type="evidence" value="ECO:0007669"/>
    <property type="project" value="UniProtKB-SubCell"/>
</dbReference>
<dbReference type="SUPFAM" id="SSF103473">
    <property type="entry name" value="MFS general substrate transporter"/>
    <property type="match status" value="1"/>
</dbReference>
<dbReference type="OrthoDB" id="3936150at2759"/>
<sequence>MMLLGAILIVPILSTLADEYGRRPITVLCLLTAFVCHIITSFSPNYYILIVLRFIIGAASDTYYSLCSILSCELLPSKSRAWITLVQTIAWVFGMFWVGILSLFIHEWRVMYFASAAPGVLSILYYLYFQLKDYLSDAVFLSTQNVAVPSQASFAHIVRYRRDTELLPNSIISDAVISFHF</sequence>
<reference evidence="10" key="2">
    <citation type="submission" date="2019-09" db="UniProtKB">
        <authorList>
            <consortium name="WormBaseParasite"/>
        </authorList>
    </citation>
    <scope>IDENTIFICATION</scope>
</reference>
<reference evidence="8 9" key="1">
    <citation type="submission" date="2018-11" db="EMBL/GenBank/DDBJ databases">
        <authorList>
            <consortium name="Pathogen Informatics"/>
        </authorList>
    </citation>
    <scope>NUCLEOTIDE SEQUENCE [LARGE SCALE GENOMIC DNA]</scope>
</reference>
<dbReference type="GO" id="GO:0022857">
    <property type="term" value="F:transmembrane transporter activity"/>
    <property type="evidence" value="ECO:0007669"/>
    <property type="project" value="InterPro"/>
</dbReference>
<keyword evidence="6" id="KW-0732">Signal</keyword>
<evidence type="ECO:0000256" key="2">
    <source>
        <dbReference type="ARBA" id="ARBA00022692"/>
    </source>
</evidence>
<accession>A0A183GKM2</accession>
<dbReference type="InterPro" id="IPR020846">
    <property type="entry name" value="MFS_dom"/>
</dbReference>
<keyword evidence="2 5" id="KW-0812">Transmembrane</keyword>
<feature type="transmembrane region" description="Helical" evidence="5">
    <location>
        <begin position="46"/>
        <end position="70"/>
    </location>
</feature>
<feature type="signal peptide" evidence="6">
    <location>
        <begin position="1"/>
        <end position="17"/>
    </location>
</feature>
<feature type="domain" description="Major facilitator superfamily (MFS) profile" evidence="7">
    <location>
        <begin position="1"/>
        <end position="181"/>
    </location>
</feature>
<accession>A0A3P8DZF9</accession>
<dbReference type="Gene3D" id="1.20.1250.20">
    <property type="entry name" value="MFS general substrate transporter like domains"/>
    <property type="match status" value="1"/>
</dbReference>
<evidence type="ECO:0000313" key="10">
    <source>
        <dbReference type="WBParaSite" id="HPBE_0002324201-mRNA-1"/>
    </source>
</evidence>
<evidence type="ECO:0000256" key="4">
    <source>
        <dbReference type="ARBA" id="ARBA00023136"/>
    </source>
</evidence>
<dbReference type="InterPro" id="IPR011701">
    <property type="entry name" value="MFS"/>
</dbReference>
<feature type="transmembrane region" description="Helical" evidence="5">
    <location>
        <begin position="110"/>
        <end position="128"/>
    </location>
</feature>
<keyword evidence="4 5" id="KW-0472">Membrane</keyword>
<dbReference type="PANTHER" id="PTHR24064">
    <property type="entry name" value="SOLUTE CARRIER FAMILY 22 MEMBER"/>
    <property type="match status" value="1"/>
</dbReference>
<protein>
    <submittedName>
        <fullName evidence="10">MFS domain-containing protein</fullName>
    </submittedName>
</protein>
<keyword evidence="9" id="KW-1185">Reference proteome</keyword>
<comment type="subcellular location">
    <subcellularLocation>
        <location evidence="1">Membrane</location>
        <topology evidence="1">Multi-pass membrane protein</topology>
    </subcellularLocation>
</comment>
<evidence type="ECO:0000256" key="5">
    <source>
        <dbReference type="SAM" id="Phobius"/>
    </source>
</evidence>
<evidence type="ECO:0000256" key="1">
    <source>
        <dbReference type="ARBA" id="ARBA00004141"/>
    </source>
</evidence>
<feature type="chain" id="PRO_5044552109" evidence="6">
    <location>
        <begin position="18"/>
        <end position="181"/>
    </location>
</feature>
<keyword evidence="3 5" id="KW-1133">Transmembrane helix</keyword>
<dbReference type="PROSITE" id="PS50850">
    <property type="entry name" value="MFS"/>
    <property type="match status" value="1"/>
</dbReference>